<dbReference type="AlphaFoldDB" id="A0A285TSI0"/>
<evidence type="ECO:0000313" key="1">
    <source>
        <dbReference type="EMBL" id="SOC26846.1"/>
    </source>
</evidence>
<gene>
    <name evidence="1" type="ORF">SAMN05428964_105219</name>
</gene>
<dbReference type="Proteomes" id="UP000219068">
    <property type="component" value="Unassembled WGS sequence"/>
</dbReference>
<evidence type="ECO:0000313" key="2">
    <source>
        <dbReference type="Proteomes" id="UP000219068"/>
    </source>
</evidence>
<sequence length="289" mass="32759">MTSLLETEKYFAENVDGMIFIHRYSDGKYVACYAAGVVRQLLLNIEEHGPDEAVEIFLKENDIKVWKKSIFKNGKVPRHNMDAEQGKEPHLMELRKIAADKVFANFAGTEVLEVSPWQYERERLSNEHRRFVWLAADGDRKDPMSPRVCGVFTVEFDGFTSDVVADTYIEINGSRYELGASGIDDRRQLREKRDAALIEEFEGYDFGDLSIKDTDGWSSESPGTHYSRVVYFDNPDDPDGDSMVLHFVVVFTDANSAEVEEAYALTSGGYMIGSRREVEREAIAPAGPR</sequence>
<name>A0A285TSI0_9PROT</name>
<proteinExistence type="predicted"/>
<organism evidence="1 2">
    <name type="scientific">Thalassospira xiamenensis</name>
    <dbReference type="NCBI Taxonomy" id="220697"/>
    <lineage>
        <taxon>Bacteria</taxon>
        <taxon>Pseudomonadati</taxon>
        <taxon>Pseudomonadota</taxon>
        <taxon>Alphaproteobacteria</taxon>
        <taxon>Rhodospirillales</taxon>
        <taxon>Thalassospiraceae</taxon>
        <taxon>Thalassospira</taxon>
    </lineage>
</organism>
<dbReference type="EMBL" id="OBMM01000005">
    <property type="protein sequence ID" value="SOC26846.1"/>
    <property type="molecule type" value="Genomic_DNA"/>
</dbReference>
<dbReference type="RefSeq" id="WP_097052777.1">
    <property type="nucleotide sequence ID" value="NZ_OBMM01000005.1"/>
</dbReference>
<protein>
    <submittedName>
        <fullName evidence="1">Uncharacterized protein</fullName>
    </submittedName>
</protein>
<accession>A0A285TSI0</accession>
<reference evidence="1 2" key="1">
    <citation type="submission" date="2017-08" db="EMBL/GenBank/DDBJ databases">
        <authorList>
            <person name="de Groot N.N."/>
        </authorList>
    </citation>
    <scope>NUCLEOTIDE SEQUENCE [LARGE SCALE GENOMIC DNA]</scope>
    <source>
        <strain evidence="1 2">USBA 78</strain>
    </source>
</reference>